<reference evidence="7 8" key="1">
    <citation type="journal article" date="2019" name="Int. J. Syst. Evol. Microbiol.">
        <title>The Global Catalogue of Microorganisms (GCM) 10K type strain sequencing project: providing services to taxonomists for standard genome sequencing and annotation.</title>
        <authorList>
            <consortium name="The Broad Institute Genomics Platform"/>
            <consortium name="The Broad Institute Genome Sequencing Center for Infectious Disease"/>
            <person name="Wu L."/>
            <person name="Ma J."/>
        </authorList>
    </citation>
    <scope>NUCLEOTIDE SEQUENCE [LARGE SCALE GENOMIC DNA]</scope>
    <source>
        <strain evidence="7 8">JCM 13518</strain>
    </source>
</reference>
<sequence>MSGDVLSQASASAAAPEATPLLETRGLSAGYGQSLVLRDVDLAVGPGQVAVVLGANGAGKTTLMRSLAGLLPFSGDLLVDGQKVGAVRPDRMVGRGISLVPQGRGTMSALSVHDNLRAGAVSRRDKAGVEEDVDRWFTTFPRLAERRDQAAGTLSGGEQQMLAIARALMSRPRLLLCDEISLGLAPRIVQELFETIAQINVEMGTALLLVEQNAALAMKVASYVYLLEVGEVVQHGDAREFEQSDSIRRVYLGY</sequence>
<organism evidence="7 8">
    <name type="scientific">Aeromicrobium alkaliterrae</name>
    <dbReference type="NCBI Taxonomy" id="302168"/>
    <lineage>
        <taxon>Bacteria</taxon>
        <taxon>Bacillati</taxon>
        <taxon>Actinomycetota</taxon>
        <taxon>Actinomycetes</taxon>
        <taxon>Propionibacteriales</taxon>
        <taxon>Nocardioidaceae</taxon>
        <taxon>Aeromicrobium</taxon>
    </lineage>
</organism>
<dbReference type="InterPro" id="IPR027417">
    <property type="entry name" value="P-loop_NTPase"/>
</dbReference>
<dbReference type="CDD" id="cd03224">
    <property type="entry name" value="ABC_TM1139_LivF_branched"/>
    <property type="match status" value="1"/>
</dbReference>
<dbReference type="InterPro" id="IPR003439">
    <property type="entry name" value="ABC_transporter-like_ATP-bd"/>
</dbReference>
<accession>A0ABN2K4M6</accession>
<evidence type="ECO:0000256" key="1">
    <source>
        <dbReference type="ARBA" id="ARBA00005417"/>
    </source>
</evidence>
<dbReference type="PROSITE" id="PS50893">
    <property type="entry name" value="ABC_TRANSPORTER_2"/>
    <property type="match status" value="1"/>
</dbReference>
<keyword evidence="5" id="KW-0029">Amino-acid transport</keyword>
<dbReference type="PANTHER" id="PTHR43820">
    <property type="entry name" value="HIGH-AFFINITY BRANCHED-CHAIN AMINO ACID TRANSPORT ATP-BINDING PROTEIN LIVF"/>
    <property type="match status" value="1"/>
</dbReference>
<dbReference type="Gene3D" id="3.40.50.300">
    <property type="entry name" value="P-loop containing nucleotide triphosphate hydrolases"/>
    <property type="match status" value="1"/>
</dbReference>
<dbReference type="GO" id="GO:0005524">
    <property type="term" value="F:ATP binding"/>
    <property type="evidence" value="ECO:0007669"/>
    <property type="project" value="UniProtKB-KW"/>
</dbReference>
<evidence type="ECO:0000256" key="4">
    <source>
        <dbReference type="ARBA" id="ARBA00022840"/>
    </source>
</evidence>
<evidence type="ECO:0000256" key="2">
    <source>
        <dbReference type="ARBA" id="ARBA00022448"/>
    </source>
</evidence>
<dbReference type="Pfam" id="PF00005">
    <property type="entry name" value="ABC_tran"/>
    <property type="match status" value="1"/>
</dbReference>
<name>A0ABN2K4M6_9ACTN</name>
<comment type="similarity">
    <text evidence="1">Belongs to the ABC transporter superfamily.</text>
</comment>
<dbReference type="InterPro" id="IPR052156">
    <property type="entry name" value="BCAA_Transport_ATP-bd_LivF"/>
</dbReference>
<evidence type="ECO:0000256" key="3">
    <source>
        <dbReference type="ARBA" id="ARBA00022741"/>
    </source>
</evidence>
<dbReference type="PROSITE" id="PS00211">
    <property type="entry name" value="ABC_TRANSPORTER_1"/>
    <property type="match status" value="1"/>
</dbReference>
<feature type="domain" description="ABC transporter" evidence="6">
    <location>
        <begin position="22"/>
        <end position="254"/>
    </location>
</feature>
<keyword evidence="3" id="KW-0547">Nucleotide-binding</keyword>
<dbReference type="InterPro" id="IPR003593">
    <property type="entry name" value="AAA+_ATPase"/>
</dbReference>
<evidence type="ECO:0000259" key="6">
    <source>
        <dbReference type="PROSITE" id="PS50893"/>
    </source>
</evidence>
<keyword evidence="8" id="KW-1185">Reference proteome</keyword>
<evidence type="ECO:0000313" key="8">
    <source>
        <dbReference type="Proteomes" id="UP001501057"/>
    </source>
</evidence>
<dbReference type="SMART" id="SM00382">
    <property type="entry name" value="AAA"/>
    <property type="match status" value="1"/>
</dbReference>
<dbReference type="Proteomes" id="UP001501057">
    <property type="component" value="Unassembled WGS sequence"/>
</dbReference>
<proteinExistence type="inferred from homology"/>
<dbReference type="PANTHER" id="PTHR43820:SF4">
    <property type="entry name" value="HIGH-AFFINITY BRANCHED-CHAIN AMINO ACID TRANSPORT ATP-BINDING PROTEIN LIVF"/>
    <property type="match status" value="1"/>
</dbReference>
<dbReference type="SUPFAM" id="SSF52540">
    <property type="entry name" value="P-loop containing nucleoside triphosphate hydrolases"/>
    <property type="match status" value="1"/>
</dbReference>
<dbReference type="EMBL" id="BAAAME010000005">
    <property type="protein sequence ID" value="GAA1747967.1"/>
    <property type="molecule type" value="Genomic_DNA"/>
</dbReference>
<gene>
    <name evidence="7" type="ORF">GCM10009710_30000</name>
</gene>
<keyword evidence="4 7" id="KW-0067">ATP-binding</keyword>
<dbReference type="InterPro" id="IPR017871">
    <property type="entry name" value="ABC_transporter-like_CS"/>
</dbReference>
<comment type="caution">
    <text evidence="7">The sequence shown here is derived from an EMBL/GenBank/DDBJ whole genome shotgun (WGS) entry which is preliminary data.</text>
</comment>
<evidence type="ECO:0000256" key="5">
    <source>
        <dbReference type="ARBA" id="ARBA00022970"/>
    </source>
</evidence>
<evidence type="ECO:0000313" key="7">
    <source>
        <dbReference type="EMBL" id="GAA1747967.1"/>
    </source>
</evidence>
<protein>
    <submittedName>
        <fullName evidence="7">ABC transporter ATP-binding protein</fullName>
    </submittedName>
</protein>
<dbReference type="RefSeq" id="WP_344203056.1">
    <property type="nucleotide sequence ID" value="NZ_BAAAME010000005.1"/>
</dbReference>
<keyword evidence="2" id="KW-0813">Transport</keyword>